<reference evidence="4" key="2">
    <citation type="submission" date="2012-11" db="EMBL/GenBank/DDBJ databases">
        <authorList>
            <person name="Kuo A."/>
            <person name="Curtis B.A."/>
            <person name="Tanifuji G."/>
            <person name="Burki F."/>
            <person name="Gruber A."/>
            <person name="Irimia M."/>
            <person name="Maruyama S."/>
            <person name="Arias M.C."/>
            <person name="Ball S.G."/>
            <person name="Gile G.H."/>
            <person name="Hirakawa Y."/>
            <person name="Hopkins J.F."/>
            <person name="Rensing S.A."/>
            <person name="Schmutz J."/>
            <person name="Symeonidi A."/>
            <person name="Elias M."/>
            <person name="Eveleigh R.J."/>
            <person name="Herman E.K."/>
            <person name="Klute M.J."/>
            <person name="Nakayama T."/>
            <person name="Obornik M."/>
            <person name="Reyes-Prieto A."/>
            <person name="Armbrust E.V."/>
            <person name="Aves S.J."/>
            <person name="Beiko R.G."/>
            <person name="Coutinho P."/>
            <person name="Dacks J.B."/>
            <person name="Durnford D.G."/>
            <person name="Fast N.M."/>
            <person name="Green B.R."/>
            <person name="Grisdale C."/>
            <person name="Hempe F."/>
            <person name="Henrissat B."/>
            <person name="Hoppner M.P."/>
            <person name="Ishida K.-I."/>
            <person name="Kim E."/>
            <person name="Koreny L."/>
            <person name="Kroth P.G."/>
            <person name="Liu Y."/>
            <person name="Malik S.-B."/>
            <person name="Maier U.G."/>
            <person name="McRose D."/>
            <person name="Mock T."/>
            <person name="Neilson J.A."/>
            <person name="Onodera N.T."/>
            <person name="Poole A.M."/>
            <person name="Pritham E.J."/>
            <person name="Richards T.A."/>
            <person name="Rocap G."/>
            <person name="Roy S.W."/>
            <person name="Sarai C."/>
            <person name="Schaack S."/>
            <person name="Shirato S."/>
            <person name="Slamovits C.H."/>
            <person name="Spencer D.F."/>
            <person name="Suzuki S."/>
            <person name="Worden A.Z."/>
            <person name="Zauner S."/>
            <person name="Barry K."/>
            <person name="Bell C."/>
            <person name="Bharti A.K."/>
            <person name="Crow J.A."/>
            <person name="Grimwood J."/>
            <person name="Kramer R."/>
            <person name="Lindquist E."/>
            <person name="Lucas S."/>
            <person name="Salamov A."/>
            <person name="McFadden G.I."/>
            <person name="Lane C.E."/>
            <person name="Keeling P.J."/>
            <person name="Gray M.W."/>
            <person name="Grigoriev I.V."/>
            <person name="Archibald J.M."/>
        </authorList>
    </citation>
    <scope>NUCLEOTIDE SEQUENCE</scope>
    <source>
        <strain evidence="4">CCMP2712</strain>
    </source>
</reference>
<feature type="chain" id="PRO_5008770388" evidence="1">
    <location>
        <begin position="25"/>
        <end position="130"/>
    </location>
</feature>
<dbReference type="HOGENOM" id="CLU_1942113_0_0_1"/>
<organism evidence="2">
    <name type="scientific">Guillardia theta (strain CCMP2712)</name>
    <name type="common">Cryptophyte</name>
    <dbReference type="NCBI Taxonomy" id="905079"/>
    <lineage>
        <taxon>Eukaryota</taxon>
        <taxon>Cryptophyceae</taxon>
        <taxon>Pyrenomonadales</taxon>
        <taxon>Geminigeraceae</taxon>
        <taxon>Guillardia</taxon>
    </lineage>
</organism>
<evidence type="ECO:0000256" key="1">
    <source>
        <dbReference type="SAM" id="SignalP"/>
    </source>
</evidence>
<reference evidence="2 4" key="1">
    <citation type="journal article" date="2012" name="Nature">
        <title>Algal genomes reveal evolutionary mosaicism and the fate of nucleomorphs.</title>
        <authorList>
            <consortium name="DOE Joint Genome Institute"/>
            <person name="Curtis B.A."/>
            <person name="Tanifuji G."/>
            <person name="Burki F."/>
            <person name="Gruber A."/>
            <person name="Irimia M."/>
            <person name="Maruyama S."/>
            <person name="Arias M.C."/>
            <person name="Ball S.G."/>
            <person name="Gile G.H."/>
            <person name="Hirakawa Y."/>
            <person name="Hopkins J.F."/>
            <person name="Kuo A."/>
            <person name="Rensing S.A."/>
            <person name="Schmutz J."/>
            <person name="Symeonidi A."/>
            <person name="Elias M."/>
            <person name="Eveleigh R.J."/>
            <person name="Herman E.K."/>
            <person name="Klute M.J."/>
            <person name="Nakayama T."/>
            <person name="Obornik M."/>
            <person name="Reyes-Prieto A."/>
            <person name="Armbrust E.V."/>
            <person name="Aves S.J."/>
            <person name="Beiko R.G."/>
            <person name="Coutinho P."/>
            <person name="Dacks J.B."/>
            <person name="Durnford D.G."/>
            <person name="Fast N.M."/>
            <person name="Green B.R."/>
            <person name="Grisdale C.J."/>
            <person name="Hempel F."/>
            <person name="Henrissat B."/>
            <person name="Hoppner M.P."/>
            <person name="Ishida K."/>
            <person name="Kim E."/>
            <person name="Koreny L."/>
            <person name="Kroth P.G."/>
            <person name="Liu Y."/>
            <person name="Malik S.B."/>
            <person name="Maier U.G."/>
            <person name="McRose D."/>
            <person name="Mock T."/>
            <person name="Neilson J.A."/>
            <person name="Onodera N.T."/>
            <person name="Poole A.M."/>
            <person name="Pritham E.J."/>
            <person name="Richards T.A."/>
            <person name="Rocap G."/>
            <person name="Roy S.W."/>
            <person name="Sarai C."/>
            <person name="Schaack S."/>
            <person name="Shirato S."/>
            <person name="Slamovits C.H."/>
            <person name="Spencer D.F."/>
            <person name="Suzuki S."/>
            <person name="Worden A.Z."/>
            <person name="Zauner S."/>
            <person name="Barry K."/>
            <person name="Bell C."/>
            <person name="Bharti A.K."/>
            <person name="Crow J.A."/>
            <person name="Grimwood J."/>
            <person name="Kramer R."/>
            <person name="Lindquist E."/>
            <person name="Lucas S."/>
            <person name="Salamov A."/>
            <person name="McFadden G.I."/>
            <person name="Lane C.E."/>
            <person name="Keeling P.J."/>
            <person name="Gray M.W."/>
            <person name="Grigoriev I.V."/>
            <person name="Archibald J.M."/>
        </authorList>
    </citation>
    <scope>NUCLEOTIDE SEQUENCE</scope>
    <source>
        <strain evidence="2 4">CCMP2712</strain>
    </source>
</reference>
<name>L1IT68_GUITC</name>
<evidence type="ECO:0000313" key="2">
    <source>
        <dbReference type="EMBL" id="EKX39428.1"/>
    </source>
</evidence>
<dbReference type="EMBL" id="JH993039">
    <property type="protein sequence ID" value="EKX39428.1"/>
    <property type="molecule type" value="Genomic_DNA"/>
</dbReference>
<dbReference type="RefSeq" id="XP_005826408.1">
    <property type="nucleotide sequence ID" value="XM_005826351.1"/>
</dbReference>
<dbReference type="AlphaFoldDB" id="L1IT68"/>
<dbReference type="EnsemblProtists" id="EKX39428">
    <property type="protein sequence ID" value="EKX39428"/>
    <property type="gene ID" value="GUITHDRAFT_114387"/>
</dbReference>
<proteinExistence type="predicted"/>
<keyword evidence="4" id="KW-1185">Reference proteome</keyword>
<evidence type="ECO:0000313" key="3">
    <source>
        <dbReference type="EnsemblProtists" id="EKX39428"/>
    </source>
</evidence>
<dbReference type="PaxDb" id="55529-EKX39428"/>
<reference evidence="3" key="3">
    <citation type="submission" date="2016-03" db="UniProtKB">
        <authorList>
            <consortium name="EnsemblProtists"/>
        </authorList>
    </citation>
    <scope>IDENTIFICATION</scope>
</reference>
<feature type="signal peptide" evidence="1">
    <location>
        <begin position="1"/>
        <end position="24"/>
    </location>
</feature>
<keyword evidence="1" id="KW-0732">Signal</keyword>
<dbReference type="GeneID" id="17296199"/>
<accession>L1IT68</accession>
<dbReference type="KEGG" id="gtt:GUITHDRAFT_114387"/>
<evidence type="ECO:0000313" key="4">
    <source>
        <dbReference type="Proteomes" id="UP000011087"/>
    </source>
</evidence>
<gene>
    <name evidence="2" type="ORF">GUITHDRAFT_114387</name>
</gene>
<sequence>MHVSVPGLHLLSLLGLLSLLSADASTNFEHDQHPSSCAPATSCPDYTAAKKECQSVHDSITTKGSDLASVCQAAASCSSRFQSLYNQYKSTAGCSDPTSSEGVSNMLFDLGFGCLESCTSTCYARSAVLW</sequence>
<protein>
    <submittedName>
        <fullName evidence="2 3">Uncharacterized protein</fullName>
    </submittedName>
</protein>
<dbReference type="Proteomes" id="UP000011087">
    <property type="component" value="Unassembled WGS sequence"/>
</dbReference>